<evidence type="ECO:0000313" key="2">
    <source>
        <dbReference type="Proteomes" id="UP000738349"/>
    </source>
</evidence>
<comment type="caution">
    <text evidence="1">The sequence shown here is derived from an EMBL/GenBank/DDBJ whole genome shotgun (WGS) entry which is preliminary data.</text>
</comment>
<dbReference type="EMBL" id="JAGMUV010000001">
    <property type="protein sequence ID" value="KAH7175676.1"/>
    <property type="molecule type" value="Genomic_DNA"/>
</dbReference>
<dbReference type="Proteomes" id="UP000738349">
    <property type="component" value="Unassembled WGS sequence"/>
</dbReference>
<protein>
    <submittedName>
        <fullName evidence="1">Uncharacterized protein</fullName>
    </submittedName>
</protein>
<organism evidence="1 2">
    <name type="scientific">Dactylonectria macrodidyma</name>
    <dbReference type="NCBI Taxonomy" id="307937"/>
    <lineage>
        <taxon>Eukaryota</taxon>
        <taxon>Fungi</taxon>
        <taxon>Dikarya</taxon>
        <taxon>Ascomycota</taxon>
        <taxon>Pezizomycotina</taxon>
        <taxon>Sordariomycetes</taxon>
        <taxon>Hypocreomycetidae</taxon>
        <taxon>Hypocreales</taxon>
        <taxon>Nectriaceae</taxon>
        <taxon>Dactylonectria</taxon>
    </lineage>
</organism>
<proteinExistence type="predicted"/>
<keyword evidence="2" id="KW-1185">Reference proteome</keyword>
<sequence length="169" mass="18757">MPSSATFRALCLPIQPSLPPSHLPYFVHTLVLRSNSSAHTPTHPTPPKLSILYPPVSFPPTLPPDPLGRFVPARPRSFKVCKSALLSLFVTALVPSRPHRNLTACFPTRPPQRPGSFSWAIFTNTSSPNMFGSQLPRQVLLLTLFTLRYPQRFDPFLHSSPLSLPNLIS</sequence>
<reference evidence="1" key="1">
    <citation type="journal article" date="2021" name="Nat. Commun.">
        <title>Genetic determinants of endophytism in the Arabidopsis root mycobiome.</title>
        <authorList>
            <person name="Mesny F."/>
            <person name="Miyauchi S."/>
            <person name="Thiergart T."/>
            <person name="Pickel B."/>
            <person name="Atanasova L."/>
            <person name="Karlsson M."/>
            <person name="Huettel B."/>
            <person name="Barry K.W."/>
            <person name="Haridas S."/>
            <person name="Chen C."/>
            <person name="Bauer D."/>
            <person name="Andreopoulos W."/>
            <person name="Pangilinan J."/>
            <person name="LaButti K."/>
            <person name="Riley R."/>
            <person name="Lipzen A."/>
            <person name="Clum A."/>
            <person name="Drula E."/>
            <person name="Henrissat B."/>
            <person name="Kohler A."/>
            <person name="Grigoriev I.V."/>
            <person name="Martin F.M."/>
            <person name="Hacquard S."/>
        </authorList>
    </citation>
    <scope>NUCLEOTIDE SEQUENCE</scope>
    <source>
        <strain evidence="1">MPI-CAGE-AT-0147</strain>
    </source>
</reference>
<dbReference type="AlphaFoldDB" id="A0A9P9JIK6"/>
<accession>A0A9P9JIK6</accession>
<evidence type="ECO:0000313" key="1">
    <source>
        <dbReference type="EMBL" id="KAH7175676.1"/>
    </source>
</evidence>
<name>A0A9P9JIK6_9HYPO</name>
<gene>
    <name evidence="1" type="ORF">EDB81DRAFT_16326</name>
</gene>